<feature type="binding site" evidence="6">
    <location>
        <position position="285"/>
    </location>
    <ligand>
        <name>FAD</name>
        <dbReference type="ChEBI" id="CHEBI:57692"/>
    </ligand>
</feature>
<dbReference type="OrthoDB" id="9806179at2"/>
<dbReference type="PANTHER" id="PTHR48105">
    <property type="entry name" value="THIOREDOXIN REDUCTASE 1-RELATED-RELATED"/>
    <property type="match status" value="1"/>
</dbReference>
<accession>A0A0R2GYV2</accession>
<keyword evidence="2 6" id="KW-0285">Flavoprotein</keyword>
<reference evidence="8 9" key="1">
    <citation type="journal article" date="2015" name="Genome Announc.">
        <title>Expanding the biotechnology potential of lactobacilli through comparative genomics of 213 strains and associated genera.</title>
        <authorList>
            <person name="Sun Z."/>
            <person name="Harris H.M."/>
            <person name="McCann A."/>
            <person name="Guo C."/>
            <person name="Argimon S."/>
            <person name="Zhang W."/>
            <person name="Yang X."/>
            <person name="Jeffery I.B."/>
            <person name="Cooney J.C."/>
            <person name="Kagawa T.F."/>
            <person name="Liu W."/>
            <person name="Song Y."/>
            <person name="Salvetti E."/>
            <person name="Wrobel A."/>
            <person name="Rasinkangas P."/>
            <person name="Parkhill J."/>
            <person name="Rea M.C."/>
            <person name="O'Sullivan O."/>
            <person name="Ritari J."/>
            <person name="Douillard F.P."/>
            <person name="Paul Ross R."/>
            <person name="Yang R."/>
            <person name="Briner A.E."/>
            <person name="Felis G.E."/>
            <person name="de Vos W.M."/>
            <person name="Barrangou R."/>
            <person name="Klaenhammer T.R."/>
            <person name="Caufield P.W."/>
            <person name="Cui Y."/>
            <person name="Zhang H."/>
            <person name="O'Toole P.W."/>
        </authorList>
    </citation>
    <scope>NUCLEOTIDE SEQUENCE [LARGE SCALE GENOMIC DNA]</scope>
    <source>
        <strain evidence="8 9">DSM 20410</strain>
    </source>
</reference>
<feature type="binding site" evidence="6">
    <location>
        <position position="121"/>
    </location>
    <ligand>
        <name>FAD</name>
        <dbReference type="ChEBI" id="CHEBI:57692"/>
    </ligand>
</feature>
<comment type="catalytic activity">
    <reaction evidence="6">
        <text>2 reduced [2Fe-2S]-[ferredoxin] + NADP(+) + H(+) = 2 oxidized [2Fe-2S]-[ferredoxin] + NADPH</text>
        <dbReference type="Rhea" id="RHEA:20125"/>
        <dbReference type="Rhea" id="RHEA-COMP:10000"/>
        <dbReference type="Rhea" id="RHEA-COMP:10001"/>
        <dbReference type="ChEBI" id="CHEBI:15378"/>
        <dbReference type="ChEBI" id="CHEBI:33737"/>
        <dbReference type="ChEBI" id="CHEBI:33738"/>
        <dbReference type="ChEBI" id="CHEBI:57783"/>
        <dbReference type="ChEBI" id="CHEBI:58349"/>
        <dbReference type="EC" id="1.18.1.2"/>
    </reaction>
</comment>
<dbReference type="HAMAP" id="MF_01685">
    <property type="entry name" value="FENR2"/>
    <property type="match status" value="1"/>
</dbReference>
<comment type="caution">
    <text evidence="6">Lacks conserved residue(s) required for the propagation of feature annotation.</text>
</comment>
<feature type="binding site" evidence="6">
    <location>
        <position position="46"/>
    </location>
    <ligand>
        <name>FAD</name>
        <dbReference type="ChEBI" id="CHEBI:57692"/>
    </ligand>
</feature>
<keyword evidence="5 6" id="KW-0560">Oxidoreductase</keyword>
<evidence type="ECO:0000256" key="4">
    <source>
        <dbReference type="ARBA" id="ARBA00022857"/>
    </source>
</evidence>
<comment type="cofactor">
    <cofactor evidence="6">
        <name>FAD</name>
        <dbReference type="ChEBI" id="CHEBI:57692"/>
    </cofactor>
    <text evidence="6">Binds 1 FAD per subunit.</text>
</comment>
<evidence type="ECO:0000256" key="3">
    <source>
        <dbReference type="ARBA" id="ARBA00022827"/>
    </source>
</evidence>
<evidence type="ECO:0000256" key="2">
    <source>
        <dbReference type="ARBA" id="ARBA00022630"/>
    </source>
</evidence>
<keyword evidence="3 6" id="KW-0274">FAD</keyword>
<dbReference type="InterPro" id="IPR050097">
    <property type="entry name" value="Ferredoxin-NADP_redctase_2"/>
</dbReference>
<feature type="binding site" evidence="6">
    <location>
        <position position="33"/>
    </location>
    <ligand>
        <name>FAD</name>
        <dbReference type="ChEBI" id="CHEBI:57692"/>
    </ligand>
</feature>
<dbReference type="GO" id="GO:0050660">
    <property type="term" value="F:flavin adenine dinucleotide binding"/>
    <property type="evidence" value="ECO:0007669"/>
    <property type="project" value="UniProtKB-UniRule"/>
</dbReference>
<proteinExistence type="inferred from homology"/>
<protein>
    <recommendedName>
        <fullName evidence="6">Ferredoxin--NADP reductase</fullName>
        <shortName evidence="6">FNR</shortName>
        <shortName evidence="6">Fd-NADP(+) reductase</shortName>
        <ecNumber evidence="6">1.18.1.2</ecNumber>
    </recommendedName>
</protein>
<dbReference type="GO" id="GO:0004324">
    <property type="term" value="F:ferredoxin-NADP+ reductase activity"/>
    <property type="evidence" value="ECO:0007669"/>
    <property type="project" value="UniProtKB-UniRule"/>
</dbReference>
<gene>
    <name evidence="8" type="ORF">IV50_GL001250</name>
</gene>
<dbReference type="InterPro" id="IPR023753">
    <property type="entry name" value="FAD/NAD-binding_dom"/>
</dbReference>
<dbReference type="PRINTS" id="PR00469">
    <property type="entry name" value="PNDRDTASEII"/>
</dbReference>
<dbReference type="InterPro" id="IPR022890">
    <property type="entry name" value="Fd--NADP_Rdtase_type_2"/>
</dbReference>
<dbReference type="SUPFAM" id="SSF51905">
    <property type="entry name" value="FAD/NAD(P)-binding domain"/>
    <property type="match status" value="1"/>
</dbReference>
<feature type="binding site" evidence="6">
    <location>
        <position position="41"/>
    </location>
    <ligand>
        <name>FAD</name>
        <dbReference type="ChEBI" id="CHEBI:57692"/>
    </ligand>
</feature>
<evidence type="ECO:0000256" key="5">
    <source>
        <dbReference type="ARBA" id="ARBA00023002"/>
    </source>
</evidence>
<dbReference type="AlphaFoldDB" id="A0A0R2GYV2"/>
<comment type="similarity">
    <text evidence="6">Belongs to the ferredoxin--NADP reductase type 2 family.</text>
</comment>
<dbReference type="Proteomes" id="UP000051992">
    <property type="component" value="Unassembled WGS sequence"/>
</dbReference>
<sequence>MKHTQVAIIGAGPVGLFTAFYARLRGLDVTLIDSLENVGGQVNHLYPQKDILDVPGYVKIEGEALIRQLAEQTQQLNPNYMLETTVTDVAYDAVGQTFVLQTNHEALQADRVILAIGHGAFEPKRLPDGIGADLEGEGVYYVVDDLNKFKDQIVLVAGGGDTAVDQALAIAKVAKKVYLTHRRDRFRAMAYTLDQLAVSSIERVTPYNITAISKIADGELEVTLNTSTTEVAQQLMVDSVVVNYGFKSDSQLFEQWRCQPTVARQRCVVQQNMQSSVPGLYAVGDIAGYANKTDLIATGFGEGTIAVNGILQDLEPALAGPLHSSGYIIQDGQVDPLQ</sequence>
<evidence type="ECO:0000259" key="7">
    <source>
        <dbReference type="Pfam" id="PF07992"/>
    </source>
</evidence>
<comment type="caution">
    <text evidence="8">The sequence shown here is derived from an EMBL/GenBank/DDBJ whole genome shotgun (WGS) entry which is preliminary data.</text>
</comment>
<feature type="binding site" evidence="6">
    <location>
        <position position="86"/>
    </location>
    <ligand>
        <name>FAD</name>
        <dbReference type="ChEBI" id="CHEBI:57692"/>
    </ligand>
</feature>
<keyword evidence="4 6" id="KW-0521">NADP</keyword>
<feature type="binding site" evidence="6">
    <location>
        <position position="325"/>
    </location>
    <ligand>
        <name>FAD</name>
        <dbReference type="ChEBI" id="CHEBI:57692"/>
    </ligand>
</feature>
<evidence type="ECO:0000313" key="9">
    <source>
        <dbReference type="Proteomes" id="UP000051992"/>
    </source>
</evidence>
<evidence type="ECO:0000256" key="6">
    <source>
        <dbReference type="HAMAP-Rule" id="MF_01685"/>
    </source>
</evidence>
<dbReference type="RefSeq" id="WP_057746654.1">
    <property type="nucleotide sequence ID" value="NZ_BJLU01000006.1"/>
</dbReference>
<dbReference type="GO" id="GO:0050661">
    <property type="term" value="F:NADP binding"/>
    <property type="evidence" value="ECO:0007669"/>
    <property type="project" value="UniProtKB-UniRule"/>
</dbReference>
<dbReference type="Pfam" id="PF07992">
    <property type="entry name" value="Pyr_redox_2"/>
    <property type="match status" value="1"/>
</dbReference>
<organism evidence="8 9">
    <name type="scientific">Weissella viridescens</name>
    <name type="common">Lactobacillus viridescens</name>
    <dbReference type="NCBI Taxonomy" id="1629"/>
    <lineage>
        <taxon>Bacteria</taxon>
        <taxon>Bacillati</taxon>
        <taxon>Bacillota</taxon>
        <taxon>Bacilli</taxon>
        <taxon>Lactobacillales</taxon>
        <taxon>Lactobacillaceae</taxon>
        <taxon>Weissella</taxon>
    </lineage>
</organism>
<comment type="subunit">
    <text evidence="1 6">Homodimer.</text>
</comment>
<evidence type="ECO:0000313" key="8">
    <source>
        <dbReference type="EMBL" id="KRN45907.1"/>
    </source>
</evidence>
<dbReference type="Gene3D" id="3.50.50.60">
    <property type="entry name" value="FAD/NAD(P)-binding domain"/>
    <property type="match status" value="2"/>
</dbReference>
<evidence type="ECO:0000256" key="1">
    <source>
        <dbReference type="ARBA" id="ARBA00011738"/>
    </source>
</evidence>
<dbReference type="PRINTS" id="PR00368">
    <property type="entry name" value="FADPNR"/>
</dbReference>
<dbReference type="PATRIC" id="fig|1629.5.peg.1263"/>
<dbReference type="EC" id="1.18.1.2" evidence="6"/>
<dbReference type="EMBL" id="JQBM01000004">
    <property type="protein sequence ID" value="KRN45907.1"/>
    <property type="molecule type" value="Genomic_DNA"/>
</dbReference>
<feature type="domain" description="FAD/NAD(P)-binding" evidence="7">
    <location>
        <begin position="5"/>
        <end position="297"/>
    </location>
</feature>
<name>A0A0R2GYV2_WEIVI</name>
<dbReference type="InterPro" id="IPR036188">
    <property type="entry name" value="FAD/NAD-bd_sf"/>
</dbReference>
<keyword evidence="9" id="KW-1185">Reference proteome</keyword>